<dbReference type="Gene3D" id="1.10.510.10">
    <property type="entry name" value="Transferase(Phosphotransferase) domain 1"/>
    <property type="match status" value="1"/>
</dbReference>
<comment type="caution">
    <text evidence="3">The sequence shown here is derived from an EMBL/GenBank/DDBJ whole genome shotgun (WGS) entry which is preliminary data.</text>
</comment>
<evidence type="ECO:0000313" key="3">
    <source>
        <dbReference type="EMBL" id="KAK1268069.1"/>
    </source>
</evidence>
<sequence>MAEYAYSCKATTKCDVYSFGIVLMELITGRKPTDVEFGENKNITSWVAWKVASNRGAMDILDKRLSCLFKDEMMQVLGIALRCTCTMPSLRPAMNEVVQLLMESDPCKLKSCKALNKLNESLPATEANDPNGPLDLKTGLGGGLAK</sequence>
<reference evidence="3" key="2">
    <citation type="submission" date="2023-06" db="EMBL/GenBank/DDBJ databases">
        <authorList>
            <person name="Ma L."/>
            <person name="Liu K.-W."/>
            <person name="Li Z."/>
            <person name="Hsiao Y.-Y."/>
            <person name="Qi Y."/>
            <person name="Fu T."/>
            <person name="Tang G."/>
            <person name="Zhang D."/>
            <person name="Sun W.-H."/>
            <person name="Liu D.-K."/>
            <person name="Li Y."/>
            <person name="Chen G.-Z."/>
            <person name="Liu X.-D."/>
            <person name="Liao X.-Y."/>
            <person name="Jiang Y.-T."/>
            <person name="Yu X."/>
            <person name="Hao Y."/>
            <person name="Huang J."/>
            <person name="Zhao X.-W."/>
            <person name="Ke S."/>
            <person name="Chen Y.-Y."/>
            <person name="Wu W.-L."/>
            <person name="Hsu J.-L."/>
            <person name="Lin Y.-F."/>
            <person name="Huang M.-D."/>
            <person name="Li C.-Y."/>
            <person name="Huang L."/>
            <person name="Wang Z.-W."/>
            <person name="Zhao X."/>
            <person name="Zhong W.-Y."/>
            <person name="Peng D.-H."/>
            <person name="Ahmad S."/>
            <person name="Lan S."/>
            <person name="Zhang J.-S."/>
            <person name="Tsai W.-C."/>
            <person name="Van De Peer Y."/>
            <person name="Liu Z.-J."/>
        </authorList>
    </citation>
    <scope>NUCLEOTIDE SEQUENCE</scope>
    <source>
        <strain evidence="3">SCP</strain>
        <tissue evidence="3">Leaves</tissue>
    </source>
</reference>
<evidence type="ECO:0000256" key="1">
    <source>
        <dbReference type="SAM" id="MobiDB-lite"/>
    </source>
</evidence>
<evidence type="ECO:0000259" key="2">
    <source>
        <dbReference type="Pfam" id="PF07714"/>
    </source>
</evidence>
<dbReference type="Proteomes" id="UP001179952">
    <property type="component" value="Unassembled WGS sequence"/>
</dbReference>
<reference evidence="3" key="1">
    <citation type="journal article" date="2023" name="Nat. Commun.">
        <title>Diploid and tetraploid genomes of Acorus and the evolution of monocots.</title>
        <authorList>
            <person name="Ma L."/>
            <person name="Liu K.W."/>
            <person name="Li Z."/>
            <person name="Hsiao Y.Y."/>
            <person name="Qi Y."/>
            <person name="Fu T."/>
            <person name="Tang G.D."/>
            <person name="Zhang D."/>
            <person name="Sun W.H."/>
            <person name="Liu D.K."/>
            <person name="Li Y."/>
            <person name="Chen G.Z."/>
            <person name="Liu X.D."/>
            <person name="Liao X.Y."/>
            <person name="Jiang Y.T."/>
            <person name="Yu X."/>
            <person name="Hao Y."/>
            <person name="Huang J."/>
            <person name="Zhao X.W."/>
            <person name="Ke S."/>
            <person name="Chen Y.Y."/>
            <person name="Wu W.L."/>
            <person name="Hsu J.L."/>
            <person name="Lin Y.F."/>
            <person name="Huang M.D."/>
            <person name="Li C.Y."/>
            <person name="Huang L."/>
            <person name="Wang Z.W."/>
            <person name="Zhao X."/>
            <person name="Zhong W.Y."/>
            <person name="Peng D.H."/>
            <person name="Ahmad S."/>
            <person name="Lan S."/>
            <person name="Zhang J.S."/>
            <person name="Tsai W.C."/>
            <person name="Van de Peer Y."/>
            <person name="Liu Z.J."/>
        </authorList>
    </citation>
    <scope>NUCLEOTIDE SEQUENCE</scope>
    <source>
        <strain evidence="3">SCP</strain>
    </source>
</reference>
<keyword evidence="4" id="KW-1185">Reference proteome</keyword>
<dbReference type="PANTHER" id="PTHR48055">
    <property type="entry name" value="LEUCINE-RICH REPEAT RECEPTOR PROTEIN KINASE EMS1"/>
    <property type="match status" value="1"/>
</dbReference>
<accession>A0AAV9AVA4</accession>
<dbReference type="GO" id="GO:0016020">
    <property type="term" value="C:membrane"/>
    <property type="evidence" value="ECO:0007669"/>
    <property type="project" value="TreeGrafter"/>
</dbReference>
<dbReference type="InterPro" id="IPR001245">
    <property type="entry name" value="Ser-Thr/Tyr_kinase_cat_dom"/>
</dbReference>
<dbReference type="PANTHER" id="PTHR48055:SF2">
    <property type="entry name" value="RECEPTOR-LIKE PROTEIN KINASE 7"/>
    <property type="match status" value="1"/>
</dbReference>
<dbReference type="GO" id="GO:0004672">
    <property type="term" value="F:protein kinase activity"/>
    <property type="evidence" value="ECO:0007669"/>
    <property type="project" value="InterPro"/>
</dbReference>
<gene>
    <name evidence="3" type="ORF">QJS04_geneDACA022130</name>
</gene>
<organism evidence="3 4">
    <name type="scientific">Acorus gramineus</name>
    <name type="common">Dwarf sweet flag</name>
    <dbReference type="NCBI Taxonomy" id="55184"/>
    <lineage>
        <taxon>Eukaryota</taxon>
        <taxon>Viridiplantae</taxon>
        <taxon>Streptophyta</taxon>
        <taxon>Embryophyta</taxon>
        <taxon>Tracheophyta</taxon>
        <taxon>Spermatophyta</taxon>
        <taxon>Magnoliopsida</taxon>
        <taxon>Liliopsida</taxon>
        <taxon>Acoraceae</taxon>
        <taxon>Acorus</taxon>
    </lineage>
</organism>
<evidence type="ECO:0000313" key="4">
    <source>
        <dbReference type="Proteomes" id="UP001179952"/>
    </source>
</evidence>
<dbReference type="SUPFAM" id="SSF56112">
    <property type="entry name" value="Protein kinase-like (PK-like)"/>
    <property type="match status" value="1"/>
</dbReference>
<proteinExistence type="predicted"/>
<keyword evidence="3" id="KW-0808">Transferase</keyword>
<dbReference type="InterPro" id="IPR011009">
    <property type="entry name" value="Kinase-like_dom_sf"/>
</dbReference>
<feature type="region of interest" description="Disordered" evidence="1">
    <location>
        <begin position="123"/>
        <end position="146"/>
    </location>
</feature>
<keyword evidence="3" id="KW-0418">Kinase</keyword>
<feature type="domain" description="Serine-threonine/tyrosine-protein kinase catalytic" evidence="2">
    <location>
        <begin position="3"/>
        <end position="100"/>
    </location>
</feature>
<dbReference type="EMBL" id="JAUJYN010000006">
    <property type="protein sequence ID" value="KAK1268069.1"/>
    <property type="molecule type" value="Genomic_DNA"/>
</dbReference>
<dbReference type="AlphaFoldDB" id="A0AAV9AVA4"/>
<keyword evidence="3" id="KW-0675">Receptor</keyword>
<protein>
    <submittedName>
        <fullName evidence="3">Receptor-like protein kinase HAIKU2</fullName>
    </submittedName>
</protein>
<name>A0AAV9AVA4_ACOGR</name>
<dbReference type="Pfam" id="PF07714">
    <property type="entry name" value="PK_Tyr_Ser-Thr"/>
    <property type="match status" value="1"/>
</dbReference>
<dbReference type="InterPro" id="IPR051564">
    <property type="entry name" value="LRR_receptor-like_kinase"/>
</dbReference>